<keyword evidence="9 15" id="KW-0067">ATP-binding</keyword>
<dbReference type="GO" id="GO:0003910">
    <property type="term" value="F:DNA ligase (ATP) activity"/>
    <property type="evidence" value="ECO:0007669"/>
    <property type="project" value="UniProtKB-EC"/>
</dbReference>
<evidence type="ECO:0000256" key="6">
    <source>
        <dbReference type="ARBA" id="ARBA00022737"/>
    </source>
</evidence>
<dbReference type="GO" id="GO:0006297">
    <property type="term" value="P:nucleotide-excision repair, DNA gap filling"/>
    <property type="evidence" value="ECO:0007669"/>
    <property type="project" value="TreeGrafter"/>
</dbReference>
<dbReference type="Gene3D" id="3.40.50.10190">
    <property type="entry name" value="BRCT domain"/>
    <property type="match status" value="1"/>
</dbReference>
<feature type="region of interest" description="Disordered" evidence="17">
    <location>
        <begin position="225"/>
        <end position="251"/>
    </location>
</feature>
<dbReference type="EC" id="6.5.1.1" evidence="15"/>
<feature type="compositionally biased region" description="Acidic residues" evidence="17">
    <location>
        <begin position="1070"/>
        <end position="1080"/>
    </location>
</feature>
<name>A0AAW1PI50_9CHLO</name>
<proteinExistence type="inferred from homology"/>
<dbReference type="Pfam" id="PF00533">
    <property type="entry name" value="BRCT"/>
    <property type="match status" value="1"/>
</dbReference>
<dbReference type="SUPFAM" id="SSF52113">
    <property type="entry name" value="BRCT domain"/>
    <property type="match status" value="1"/>
</dbReference>
<dbReference type="SUPFAM" id="SSF56091">
    <property type="entry name" value="DNA ligase/mRNA capping enzyme, catalytic domain"/>
    <property type="match status" value="1"/>
</dbReference>
<dbReference type="InterPro" id="IPR044125">
    <property type="entry name" value="Adenylation_DNA_ligase_IV"/>
</dbReference>
<dbReference type="InterPro" id="IPR036599">
    <property type="entry name" value="DNA_ligase_N_sf"/>
</dbReference>
<dbReference type="GO" id="GO:0071897">
    <property type="term" value="P:DNA biosynthetic process"/>
    <property type="evidence" value="ECO:0007669"/>
    <property type="project" value="InterPro"/>
</dbReference>
<sequence length="1188" mass="131705">MLKPSELSFQSVVNLFEKAQKEKKPIKKREWLRKFCDTSILPYRKDGTPDGDEVFQVYRLLLPGMDSARGNYVLKETRLASTLLLAAQLEAKSSSAQRAKKWKDPDTEHAGHFADVMHEYIFRHVCNKQESVEKGSHTLKVGRLNELLDQLAHEGKQEDKAVVLRRLMQLTTPLQMKFITQMILGDLKVGLTQKIVLSEYHPDAEHFYNMDMNLRNVIVALRDPSTRPPRKDVEPGRPVNPQLAAASKDPEEAFRQMQGRSFVTETKLDGERIQLHRRDDTMRYISRRAIDHSNRSFYNVMDEVVNQQVTSTECILDGELIVWNKAKEAFEPFGHMKTVTHAIAMSAGLTGDESQPITGEEQQQEAREEAGAVQLRPPFKDVDPKDLELLYVAFDILYLDDQSVINLPLRERHKLLAKAIKPAPDKGIPIGDGTFRGRIITLVPGAKLPNGVVACRLGDSQKDIQEMFDEAIRVEEEGIVIKALDSPWASNDRSRNWLKMKPDYASGIEIDCLIIGASYGQGRRAAQGTKNILSEFLVALGVPSRPRGPIEHFISFAKVASGLSDAERKQLSDKLKPILRKNSGAGSVHKLYRITKHPKAQPDLWVTDPHKSVVLQVIGDARLISSNVFASRNSLRFPRITAVRYHDKDWSSITTEDELDRMKIQHSQGAAGDKKAKGGRHRRKVAKQAASTRQVPLIVGHLAPSDTSAVAKESDVLKGCTLCFVNHGSRGKAALEGLVKRLGGELYQMYSPNVTHLIAASASGHMWQAHERAGHDIITLDWLLECESLRRLMPLRPHHYLLLGSSRNGKIFDAFGDTYSTEIDTKDMDVILNRHAHLNTARSSLQDEPWAQSTNDIIEHVEQQMMTHDPTTAIQRPLFHGCHITLVPMMQHGAEISPTITSLTTHLVILSSPSFSSVEGVMTHEDGDGNDSAADASADKVTVPVEGLLGAVKAAGGANVLSKVREGLVTKKLQIVSSRWVEACLADRSNDSCPASTDFGVSIVSGPKDDRRATGPPYRLDSWPWEDFGLTKQKPEPKAKAAARGASKRRQPSTAKQRAARKRAKSSAGAEDDSADDSEDAAGKLEEADDDSDEELKEAAPKRGRAAASRAAPVVKKQLRGKRAATAIQRSLKRKLPTLRERLGKVAKYVADDKDDDVITADQADPAVQSQAKLGHEQQQADTSSHCR</sequence>
<evidence type="ECO:0000256" key="3">
    <source>
        <dbReference type="ARBA" id="ARBA00007572"/>
    </source>
</evidence>
<evidence type="ECO:0000313" key="21">
    <source>
        <dbReference type="Proteomes" id="UP001465755"/>
    </source>
</evidence>
<feature type="domain" description="BRCT" evidence="19">
    <location>
        <begin position="712"/>
        <end position="800"/>
    </location>
</feature>
<evidence type="ECO:0000256" key="16">
    <source>
        <dbReference type="RuleBase" id="RU004196"/>
    </source>
</evidence>
<keyword evidence="12 15" id="KW-0234">DNA repair</keyword>
<evidence type="ECO:0000256" key="12">
    <source>
        <dbReference type="ARBA" id="ARBA00023204"/>
    </source>
</evidence>
<evidence type="ECO:0000256" key="8">
    <source>
        <dbReference type="ARBA" id="ARBA00022763"/>
    </source>
</evidence>
<evidence type="ECO:0000256" key="4">
    <source>
        <dbReference type="ARBA" id="ARBA00022598"/>
    </source>
</evidence>
<keyword evidence="21" id="KW-1185">Reference proteome</keyword>
<evidence type="ECO:0000256" key="13">
    <source>
        <dbReference type="ARBA" id="ARBA00023242"/>
    </source>
</evidence>
<reference evidence="20 21" key="1">
    <citation type="journal article" date="2024" name="Nat. Commun.">
        <title>Phylogenomics reveals the evolutionary origins of lichenization in chlorophyte algae.</title>
        <authorList>
            <person name="Puginier C."/>
            <person name="Libourel C."/>
            <person name="Otte J."/>
            <person name="Skaloud P."/>
            <person name="Haon M."/>
            <person name="Grisel S."/>
            <person name="Petersen M."/>
            <person name="Berrin J.G."/>
            <person name="Delaux P.M."/>
            <person name="Dal Grande F."/>
            <person name="Keller J."/>
        </authorList>
    </citation>
    <scope>NUCLEOTIDE SEQUENCE [LARGE SCALE GENOMIC DNA]</scope>
    <source>
        <strain evidence="20 21">SAG 2036</strain>
    </source>
</reference>
<dbReference type="Proteomes" id="UP001465755">
    <property type="component" value="Unassembled WGS sequence"/>
</dbReference>
<dbReference type="GO" id="GO:0006310">
    <property type="term" value="P:DNA recombination"/>
    <property type="evidence" value="ECO:0007669"/>
    <property type="project" value="UniProtKB-KW"/>
</dbReference>
<feature type="region of interest" description="Disordered" evidence="17">
    <location>
        <begin position="1160"/>
        <end position="1188"/>
    </location>
</feature>
<evidence type="ECO:0000256" key="7">
    <source>
        <dbReference type="ARBA" id="ARBA00022741"/>
    </source>
</evidence>
<dbReference type="CDD" id="cd07903">
    <property type="entry name" value="Adenylation_DNA_ligase_IV"/>
    <property type="match status" value="1"/>
</dbReference>
<keyword evidence="4 15" id="KW-0436">Ligase</keyword>
<gene>
    <name evidence="20" type="ORF">WJX73_010539</name>
</gene>
<evidence type="ECO:0000256" key="2">
    <source>
        <dbReference type="ARBA" id="ARBA00004123"/>
    </source>
</evidence>
<comment type="cofactor">
    <cofactor evidence="1">
        <name>Mg(2+)</name>
        <dbReference type="ChEBI" id="CHEBI:18420"/>
    </cofactor>
</comment>
<dbReference type="SUPFAM" id="SSF117018">
    <property type="entry name" value="ATP-dependent DNA ligase DNA-binding domain"/>
    <property type="match status" value="1"/>
</dbReference>
<dbReference type="PROSITE" id="PS00697">
    <property type="entry name" value="DNA_LIGASE_A1"/>
    <property type="match status" value="1"/>
</dbReference>
<dbReference type="InterPro" id="IPR001357">
    <property type="entry name" value="BRCT_dom"/>
</dbReference>
<dbReference type="Gene3D" id="3.30.470.30">
    <property type="entry name" value="DNA ligase/mRNA capping enzyme"/>
    <property type="match status" value="1"/>
</dbReference>
<keyword evidence="13" id="KW-0539">Nucleus</keyword>
<dbReference type="GO" id="GO:0032807">
    <property type="term" value="C:DNA ligase IV complex"/>
    <property type="evidence" value="ECO:0007669"/>
    <property type="project" value="TreeGrafter"/>
</dbReference>
<dbReference type="GO" id="GO:0046872">
    <property type="term" value="F:metal ion binding"/>
    <property type="evidence" value="ECO:0007669"/>
    <property type="project" value="UniProtKB-KW"/>
</dbReference>
<evidence type="ECO:0000313" key="20">
    <source>
        <dbReference type="EMBL" id="KAK9809538.1"/>
    </source>
</evidence>
<dbReference type="GO" id="GO:0005524">
    <property type="term" value="F:ATP binding"/>
    <property type="evidence" value="ECO:0007669"/>
    <property type="project" value="UniProtKB-KW"/>
</dbReference>
<feature type="region of interest" description="Disordered" evidence="17">
    <location>
        <begin position="351"/>
        <end position="370"/>
    </location>
</feature>
<keyword evidence="10" id="KW-0460">Magnesium</keyword>
<evidence type="ECO:0000256" key="5">
    <source>
        <dbReference type="ARBA" id="ARBA00022723"/>
    </source>
</evidence>
<comment type="subcellular location">
    <subcellularLocation>
        <location evidence="2">Nucleus</location>
    </subcellularLocation>
</comment>
<dbReference type="InterPro" id="IPR000977">
    <property type="entry name" value="DNA_ligase_ATP-dep"/>
</dbReference>
<dbReference type="AlphaFoldDB" id="A0AAW1PI50"/>
<keyword evidence="7 15" id="KW-0547">Nucleotide-binding</keyword>
<comment type="catalytic activity">
    <reaction evidence="14 15">
        <text>ATP + (deoxyribonucleotide)n-3'-hydroxyl + 5'-phospho-(deoxyribonucleotide)m = (deoxyribonucleotide)n+m + AMP + diphosphate.</text>
        <dbReference type="EC" id="6.5.1.1"/>
    </reaction>
</comment>
<protein>
    <recommendedName>
        <fullName evidence="15">DNA ligase</fullName>
        <ecNumber evidence="15">6.5.1.1</ecNumber>
    </recommendedName>
</protein>
<dbReference type="GO" id="GO:0003677">
    <property type="term" value="F:DNA binding"/>
    <property type="evidence" value="ECO:0007669"/>
    <property type="project" value="InterPro"/>
</dbReference>
<comment type="caution">
    <text evidence="20">The sequence shown here is derived from an EMBL/GenBank/DDBJ whole genome shotgun (WGS) entry which is preliminary data.</text>
</comment>
<feature type="compositionally biased region" description="Polar residues" evidence="17">
    <location>
        <begin position="1168"/>
        <end position="1188"/>
    </location>
</feature>
<dbReference type="InterPro" id="IPR012340">
    <property type="entry name" value="NA-bd_OB-fold"/>
</dbReference>
<keyword evidence="6" id="KW-0677">Repeat</keyword>
<evidence type="ECO:0000256" key="17">
    <source>
        <dbReference type="SAM" id="MobiDB-lite"/>
    </source>
</evidence>
<dbReference type="PANTHER" id="PTHR45997">
    <property type="entry name" value="DNA LIGASE 4"/>
    <property type="match status" value="1"/>
</dbReference>
<dbReference type="Gene3D" id="2.40.50.140">
    <property type="entry name" value="Nucleic acid-binding proteins"/>
    <property type="match status" value="1"/>
</dbReference>
<dbReference type="Gene3D" id="1.10.3260.10">
    <property type="entry name" value="DNA ligase, ATP-dependent, N-terminal domain"/>
    <property type="match status" value="1"/>
</dbReference>
<evidence type="ECO:0000256" key="1">
    <source>
        <dbReference type="ARBA" id="ARBA00001946"/>
    </source>
</evidence>
<evidence type="ECO:0000256" key="10">
    <source>
        <dbReference type="ARBA" id="ARBA00022842"/>
    </source>
</evidence>
<evidence type="ECO:0000259" key="18">
    <source>
        <dbReference type="PROSITE" id="PS50160"/>
    </source>
</evidence>
<dbReference type="Pfam" id="PF04675">
    <property type="entry name" value="DNA_ligase_A_N"/>
    <property type="match status" value="1"/>
</dbReference>
<keyword evidence="5" id="KW-0479">Metal-binding</keyword>
<feature type="compositionally biased region" description="Acidic residues" evidence="17">
    <location>
        <begin position="1087"/>
        <end position="1096"/>
    </location>
</feature>
<dbReference type="InterPro" id="IPR016059">
    <property type="entry name" value="DNA_ligase_ATP-dep_CS"/>
</dbReference>
<feature type="region of interest" description="Disordered" evidence="17">
    <location>
        <begin position="996"/>
        <end position="1126"/>
    </location>
</feature>
<dbReference type="PROSITE" id="PS50160">
    <property type="entry name" value="DNA_LIGASE_A3"/>
    <property type="match status" value="1"/>
</dbReference>
<dbReference type="PANTHER" id="PTHR45997:SF1">
    <property type="entry name" value="DNA LIGASE 4"/>
    <property type="match status" value="1"/>
</dbReference>
<dbReference type="InterPro" id="IPR012310">
    <property type="entry name" value="DNA_ligase_ATP-dep_cent"/>
</dbReference>
<keyword evidence="8 15" id="KW-0227">DNA damage</keyword>
<organism evidence="20 21">
    <name type="scientific">Symbiochloris irregularis</name>
    <dbReference type="NCBI Taxonomy" id="706552"/>
    <lineage>
        <taxon>Eukaryota</taxon>
        <taxon>Viridiplantae</taxon>
        <taxon>Chlorophyta</taxon>
        <taxon>core chlorophytes</taxon>
        <taxon>Trebouxiophyceae</taxon>
        <taxon>Trebouxiales</taxon>
        <taxon>Trebouxiaceae</taxon>
        <taxon>Symbiochloris</taxon>
    </lineage>
</organism>
<dbReference type="InterPro" id="IPR036420">
    <property type="entry name" value="BRCT_dom_sf"/>
</dbReference>
<dbReference type="EMBL" id="JALJOQ010000019">
    <property type="protein sequence ID" value="KAK9809538.1"/>
    <property type="molecule type" value="Genomic_DNA"/>
</dbReference>
<dbReference type="Pfam" id="PF01068">
    <property type="entry name" value="DNA_ligase_A_M"/>
    <property type="match status" value="1"/>
</dbReference>
<accession>A0AAW1PI50</accession>
<evidence type="ECO:0000256" key="15">
    <source>
        <dbReference type="RuleBase" id="RU000617"/>
    </source>
</evidence>
<evidence type="ECO:0000256" key="14">
    <source>
        <dbReference type="ARBA" id="ARBA00034003"/>
    </source>
</evidence>
<dbReference type="InterPro" id="IPR012308">
    <property type="entry name" value="DNA_ligase_ATP-dep_N"/>
</dbReference>
<evidence type="ECO:0000259" key="19">
    <source>
        <dbReference type="PROSITE" id="PS50172"/>
    </source>
</evidence>
<dbReference type="NCBIfam" id="TIGR00574">
    <property type="entry name" value="dnl1"/>
    <property type="match status" value="1"/>
</dbReference>
<dbReference type="SUPFAM" id="SSF50249">
    <property type="entry name" value="Nucleic acid-binding proteins"/>
    <property type="match status" value="1"/>
</dbReference>
<comment type="similarity">
    <text evidence="3 16">Belongs to the ATP-dependent DNA ligase family.</text>
</comment>
<dbReference type="SMART" id="SM00292">
    <property type="entry name" value="BRCT"/>
    <property type="match status" value="1"/>
</dbReference>
<keyword evidence="11 15" id="KW-0233">DNA recombination</keyword>
<dbReference type="GO" id="GO:0006303">
    <property type="term" value="P:double-strand break repair via nonhomologous end joining"/>
    <property type="evidence" value="ECO:0007669"/>
    <property type="project" value="TreeGrafter"/>
</dbReference>
<dbReference type="InterPro" id="IPR029710">
    <property type="entry name" value="LIG4"/>
</dbReference>
<feature type="domain" description="ATP-dependent DNA ligase family profile" evidence="18">
    <location>
        <begin position="382"/>
        <end position="526"/>
    </location>
</feature>
<evidence type="ECO:0000256" key="11">
    <source>
        <dbReference type="ARBA" id="ARBA00023172"/>
    </source>
</evidence>
<evidence type="ECO:0000256" key="9">
    <source>
        <dbReference type="ARBA" id="ARBA00022840"/>
    </source>
</evidence>
<dbReference type="PROSITE" id="PS50172">
    <property type="entry name" value="BRCT"/>
    <property type="match status" value="1"/>
</dbReference>